<sequence>MDMNNNKSPFRLGRILIIAFALFGLSIMSYLTFIKLANKTSFCDLSAEVSCDVVTTSIYSTIFGIPISVFGLLFFAFILFLAITRRSPEIFKTIFLLTLFMFIPSLYFSLTELLFIDSICILCETSKVMMFGILITSFFASKERAKTLFQLTVPIVIAGIVSSGVIYFAQTGTVATEDYSELVSCLNENDVTYYKSKTCGNCRRQEALLGEAYKELNSVECHPEGENSQAELCLQKNISKTPSFVIENNGVEIKRVIGLQKIEALAEFGGCSNTIK</sequence>
<keyword evidence="7 10" id="KW-0472">Membrane</keyword>
<evidence type="ECO:0000256" key="7">
    <source>
        <dbReference type="ARBA" id="ARBA00023136"/>
    </source>
</evidence>
<evidence type="ECO:0000256" key="6">
    <source>
        <dbReference type="ARBA" id="ARBA00023002"/>
    </source>
</evidence>
<feature type="domain" description="Vitamin K epoxide reductase" evidence="11">
    <location>
        <begin position="10"/>
        <end position="141"/>
    </location>
</feature>
<dbReference type="CDD" id="cd02947">
    <property type="entry name" value="TRX_family"/>
    <property type="match status" value="1"/>
</dbReference>
<dbReference type="InterPro" id="IPR038354">
    <property type="entry name" value="VKOR_sf"/>
</dbReference>
<dbReference type="SMART" id="SM00756">
    <property type="entry name" value="VKc"/>
    <property type="match status" value="1"/>
</dbReference>
<evidence type="ECO:0000259" key="11">
    <source>
        <dbReference type="SMART" id="SM00756"/>
    </source>
</evidence>
<keyword evidence="4" id="KW-0874">Quinone</keyword>
<dbReference type="GO" id="GO:0016491">
    <property type="term" value="F:oxidoreductase activity"/>
    <property type="evidence" value="ECO:0007669"/>
    <property type="project" value="UniProtKB-KW"/>
</dbReference>
<feature type="transmembrane region" description="Helical" evidence="10">
    <location>
        <begin position="57"/>
        <end position="83"/>
    </location>
</feature>
<dbReference type="GO" id="GO:0048038">
    <property type="term" value="F:quinone binding"/>
    <property type="evidence" value="ECO:0007669"/>
    <property type="project" value="UniProtKB-KW"/>
</dbReference>
<evidence type="ECO:0000313" key="12">
    <source>
        <dbReference type="EMBL" id="PIR70221.1"/>
    </source>
</evidence>
<gene>
    <name evidence="12" type="ORF">COU46_02655</name>
</gene>
<keyword evidence="6" id="KW-0560">Oxidoreductase</keyword>
<comment type="subcellular location">
    <subcellularLocation>
        <location evidence="1">Membrane</location>
        <topology evidence="1">Multi-pass membrane protein</topology>
    </subcellularLocation>
</comment>
<evidence type="ECO:0000256" key="8">
    <source>
        <dbReference type="ARBA" id="ARBA00023157"/>
    </source>
</evidence>
<comment type="similarity">
    <text evidence="2">Belongs to the VKOR family.</text>
</comment>
<dbReference type="GO" id="GO:0016020">
    <property type="term" value="C:membrane"/>
    <property type="evidence" value="ECO:0007669"/>
    <property type="project" value="UniProtKB-SubCell"/>
</dbReference>
<dbReference type="Proteomes" id="UP000229383">
    <property type="component" value="Unassembled WGS sequence"/>
</dbReference>
<dbReference type="PANTHER" id="PTHR34573">
    <property type="entry name" value="VKC DOMAIN-CONTAINING PROTEIN"/>
    <property type="match status" value="1"/>
</dbReference>
<dbReference type="Gene3D" id="1.20.1440.130">
    <property type="entry name" value="VKOR domain"/>
    <property type="match status" value="1"/>
</dbReference>
<feature type="transmembrane region" description="Helical" evidence="10">
    <location>
        <begin position="148"/>
        <end position="169"/>
    </location>
</feature>
<dbReference type="SUPFAM" id="SSF52833">
    <property type="entry name" value="Thioredoxin-like"/>
    <property type="match status" value="1"/>
</dbReference>
<evidence type="ECO:0000256" key="1">
    <source>
        <dbReference type="ARBA" id="ARBA00004141"/>
    </source>
</evidence>
<evidence type="ECO:0000313" key="13">
    <source>
        <dbReference type="Proteomes" id="UP000229383"/>
    </source>
</evidence>
<dbReference type="InterPro" id="IPR036249">
    <property type="entry name" value="Thioredoxin-like_sf"/>
</dbReference>
<feature type="transmembrane region" description="Helical" evidence="10">
    <location>
        <begin position="12"/>
        <end position="37"/>
    </location>
</feature>
<organism evidence="12 13">
    <name type="scientific">Candidatus Niyogibacteria bacterium CG10_big_fil_rev_8_21_14_0_10_42_19</name>
    <dbReference type="NCBI Taxonomy" id="1974725"/>
    <lineage>
        <taxon>Bacteria</taxon>
        <taxon>Candidatus Niyogiibacteriota</taxon>
    </lineage>
</organism>
<evidence type="ECO:0000256" key="2">
    <source>
        <dbReference type="ARBA" id="ARBA00006214"/>
    </source>
</evidence>
<accession>A0A2H0TF93</accession>
<evidence type="ECO:0000256" key="4">
    <source>
        <dbReference type="ARBA" id="ARBA00022719"/>
    </source>
</evidence>
<evidence type="ECO:0000256" key="10">
    <source>
        <dbReference type="SAM" id="Phobius"/>
    </source>
</evidence>
<dbReference type="InterPro" id="IPR012932">
    <property type="entry name" value="VKOR"/>
</dbReference>
<dbReference type="Pfam" id="PF00085">
    <property type="entry name" value="Thioredoxin"/>
    <property type="match status" value="1"/>
</dbReference>
<protein>
    <recommendedName>
        <fullName evidence="11">Vitamin K epoxide reductase domain-containing protein</fullName>
    </recommendedName>
</protein>
<dbReference type="InterPro" id="IPR013766">
    <property type="entry name" value="Thioredoxin_domain"/>
</dbReference>
<dbReference type="AlphaFoldDB" id="A0A2H0TF93"/>
<dbReference type="Gene3D" id="3.40.30.10">
    <property type="entry name" value="Glutaredoxin"/>
    <property type="match status" value="1"/>
</dbReference>
<keyword evidence="3 10" id="KW-0812">Transmembrane</keyword>
<reference evidence="13" key="1">
    <citation type="submission" date="2017-09" db="EMBL/GenBank/DDBJ databases">
        <title>Depth-based differentiation of microbial function through sediment-hosted aquifers and enrichment of novel symbionts in the deep terrestrial subsurface.</title>
        <authorList>
            <person name="Probst A.J."/>
            <person name="Ladd B."/>
            <person name="Jarett J.K."/>
            <person name="Geller-Mcgrath D.E."/>
            <person name="Sieber C.M.K."/>
            <person name="Emerson J.B."/>
            <person name="Anantharaman K."/>
            <person name="Thomas B.C."/>
            <person name="Malmstrom R."/>
            <person name="Stieglmeier M."/>
            <person name="Klingl A."/>
            <person name="Woyke T."/>
            <person name="Ryan C.M."/>
            <person name="Banfield J.F."/>
        </authorList>
    </citation>
    <scope>NUCLEOTIDE SEQUENCE [LARGE SCALE GENOMIC DNA]</scope>
</reference>
<keyword evidence="8" id="KW-1015">Disulfide bond</keyword>
<feature type="transmembrane region" description="Helical" evidence="10">
    <location>
        <begin position="90"/>
        <end position="108"/>
    </location>
</feature>
<keyword evidence="9" id="KW-0676">Redox-active center</keyword>
<proteinExistence type="inferred from homology"/>
<name>A0A2H0TF93_9BACT</name>
<dbReference type="PANTHER" id="PTHR34573:SF1">
    <property type="entry name" value="VITAMIN K EPOXIDE REDUCTASE DOMAIN-CONTAINING PROTEIN"/>
    <property type="match status" value="1"/>
</dbReference>
<evidence type="ECO:0000256" key="5">
    <source>
        <dbReference type="ARBA" id="ARBA00022989"/>
    </source>
</evidence>
<dbReference type="EMBL" id="PFCN01000032">
    <property type="protein sequence ID" value="PIR70221.1"/>
    <property type="molecule type" value="Genomic_DNA"/>
</dbReference>
<evidence type="ECO:0000256" key="3">
    <source>
        <dbReference type="ARBA" id="ARBA00022692"/>
    </source>
</evidence>
<comment type="caution">
    <text evidence="12">The sequence shown here is derived from an EMBL/GenBank/DDBJ whole genome shotgun (WGS) entry which is preliminary data.</text>
</comment>
<evidence type="ECO:0000256" key="9">
    <source>
        <dbReference type="ARBA" id="ARBA00023284"/>
    </source>
</evidence>
<dbReference type="Pfam" id="PF07884">
    <property type="entry name" value="VKOR"/>
    <property type="match status" value="1"/>
</dbReference>
<keyword evidence="5 10" id="KW-1133">Transmembrane helix</keyword>